<organism evidence="8 9">
    <name type="scientific">Sphingomonas gei</name>
    <dbReference type="NCBI Taxonomy" id="1395960"/>
    <lineage>
        <taxon>Bacteria</taxon>
        <taxon>Pseudomonadati</taxon>
        <taxon>Pseudomonadota</taxon>
        <taxon>Alphaproteobacteria</taxon>
        <taxon>Sphingomonadales</taxon>
        <taxon>Sphingomonadaceae</taxon>
        <taxon>Sphingomonas</taxon>
    </lineage>
</organism>
<dbReference type="Gene3D" id="2.160.10.10">
    <property type="entry name" value="Hexapeptide repeat proteins"/>
    <property type="match status" value="1"/>
</dbReference>
<comment type="caution">
    <text evidence="8">The sequence shown here is derived from an EMBL/GenBank/DDBJ whole genome shotgun (WGS) entry which is preliminary data.</text>
</comment>
<accession>A0A4S1X374</accession>
<dbReference type="PANTHER" id="PTHR43300">
    <property type="entry name" value="ACETYLTRANSFERASE"/>
    <property type="match status" value="1"/>
</dbReference>
<feature type="binding site" evidence="6">
    <location>
        <position position="97"/>
    </location>
    <ligand>
        <name>substrate</name>
    </ligand>
</feature>
<evidence type="ECO:0000259" key="7">
    <source>
        <dbReference type="Pfam" id="PF17836"/>
    </source>
</evidence>
<evidence type="ECO:0000256" key="6">
    <source>
        <dbReference type="PIRSR" id="PIRSR620019-2"/>
    </source>
</evidence>
<dbReference type="SUPFAM" id="SSF51161">
    <property type="entry name" value="Trimeric LpxA-like enzymes"/>
    <property type="match status" value="1"/>
</dbReference>
<feature type="binding site" evidence="6">
    <location>
        <position position="173"/>
    </location>
    <ligand>
        <name>acetyl-CoA</name>
        <dbReference type="ChEBI" id="CHEBI:57288"/>
    </ligand>
</feature>
<dbReference type="OrthoDB" id="9815592at2"/>
<keyword evidence="3" id="KW-0677">Repeat</keyword>
<evidence type="ECO:0000313" key="8">
    <source>
        <dbReference type="EMBL" id="TGX50384.1"/>
    </source>
</evidence>
<gene>
    <name evidence="8" type="ORF">E5A73_18410</name>
</gene>
<keyword evidence="4" id="KW-0012">Acyltransferase</keyword>
<evidence type="ECO:0000256" key="4">
    <source>
        <dbReference type="ARBA" id="ARBA00023315"/>
    </source>
</evidence>
<sequence>MAMASPTSTSAICSQPWLCTQTYCGSPMPSKSLVIFGAGGHAKVVLDALFASGGDFGRIELRDGDPELWGKLVLGLAIGPLHISSELAETPCHIAIGNADIRRRIAAEIHSAGGNLVTIAHPRAIVSPHATLGAGSFIAAGAIIAPNAVVGEAVIVNHSAIVDHDCLVGAFSHIAPGAVLGGGVTIGRRTLIGAGATILPGCSIGSETIIGAGAVVTRTIGDREKVIMVPASKVV</sequence>
<dbReference type="InterPro" id="IPR041561">
    <property type="entry name" value="PglD_N"/>
</dbReference>
<dbReference type="Pfam" id="PF00132">
    <property type="entry name" value="Hexapep"/>
    <property type="match status" value="1"/>
</dbReference>
<dbReference type="InterPro" id="IPR011004">
    <property type="entry name" value="Trimer_LpxA-like_sf"/>
</dbReference>
<feature type="site" description="Increases basicity of active site His" evidence="5">
    <location>
        <position position="165"/>
    </location>
</feature>
<protein>
    <submittedName>
        <fullName evidence="8">Acetyltransferase</fullName>
    </submittedName>
</protein>
<feature type="active site" description="Proton acceptor" evidence="5">
    <location>
        <position position="164"/>
    </location>
</feature>
<dbReference type="InterPro" id="IPR018357">
    <property type="entry name" value="Hexapep_transf_CS"/>
</dbReference>
<comment type="similarity">
    <text evidence="1">Belongs to the transferase hexapeptide repeat family.</text>
</comment>
<keyword evidence="9" id="KW-1185">Reference proteome</keyword>
<dbReference type="AlphaFoldDB" id="A0A4S1X374"/>
<dbReference type="InterPro" id="IPR001451">
    <property type="entry name" value="Hexapep"/>
</dbReference>
<evidence type="ECO:0000256" key="5">
    <source>
        <dbReference type="PIRSR" id="PIRSR620019-1"/>
    </source>
</evidence>
<dbReference type="PANTHER" id="PTHR43300:SF7">
    <property type="entry name" value="UDP-N-ACETYLBACILLOSAMINE N-ACETYLTRANSFERASE"/>
    <property type="match status" value="1"/>
</dbReference>
<dbReference type="PROSITE" id="PS00101">
    <property type="entry name" value="HEXAPEP_TRANSFERASES"/>
    <property type="match status" value="1"/>
</dbReference>
<dbReference type="NCBIfam" id="TIGR03570">
    <property type="entry name" value="NeuD_NnaD"/>
    <property type="match status" value="1"/>
</dbReference>
<dbReference type="GO" id="GO:0016746">
    <property type="term" value="F:acyltransferase activity"/>
    <property type="evidence" value="ECO:0007669"/>
    <property type="project" value="UniProtKB-KW"/>
</dbReference>
<dbReference type="Gene3D" id="3.40.50.20">
    <property type="match status" value="1"/>
</dbReference>
<name>A0A4S1X374_9SPHN</name>
<dbReference type="CDD" id="cd03360">
    <property type="entry name" value="LbH_AT_putative"/>
    <property type="match status" value="1"/>
</dbReference>
<reference evidence="8 9" key="1">
    <citation type="submission" date="2019-04" db="EMBL/GenBank/DDBJ databases">
        <title>Sphingomonas psychrotolerans sp. nov., isolated from soil in the Tianshan Mountains, Xinjiang, China.</title>
        <authorList>
            <person name="Luo Y."/>
            <person name="Sheng H."/>
        </authorList>
    </citation>
    <scope>NUCLEOTIDE SEQUENCE [LARGE SCALE GENOMIC DNA]</scope>
    <source>
        <strain evidence="8 9">ZFGT-11</strain>
    </source>
</reference>
<evidence type="ECO:0000256" key="2">
    <source>
        <dbReference type="ARBA" id="ARBA00022679"/>
    </source>
</evidence>
<evidence type="ECO:0000313" key="9">
    <source>
        <dbReference type="Proteomes" id="UP000306147"/>
    </source>
</evidence>
<dbReference type="Proteomes" id="UP000306147">
    <property type="component" value="Unassembled WGS sequence"/>
</dbReference>
<evidence type="ECO:0000256" key="1">
    <source>
        <dbReference type="ARBA" id="ARBA00007274"/>
    </source>
</evidence>
<dbReference type="InterPro" id="IPR050179">
    <property type="entry name" value="Trans_hexapeptide_repeat"/>
</dbReference>
<dbReference type="EMBL" id="SRXT01000007">
    <property type="protein sequence ID" value="TGX50384.1"/>
    <property type="molecule type" value="Genomic_DNA"/>
</dbReference>
<evidence type="ECO:0000256" key="3">
    <source>
        <dbReference type="ARBA" id="ARBA00022737"/>
    </source>
</evidence>
<dbReference type="InterPro" id="IPR020019">
    <property type="entry name" value="AcTrfase_PglD-like"/>
</dbReference>
<dbReference type="Pfam" id="PF17836">
    <property type="entry name" value="PglD_N"/>
    <property type="match status" value="1"/>
</dbReference>
<keyword evidence="2 8" id="KW-0808">Transferase</keyword>
<feature type="domain" description="PglD N-terminal" evidence="7">
    <location>
        <begin position="33"/>
        <end position="108"/>
    </location>
</feature>
<proteinExistence type="inferred from homology"/>